<dbReference type="PANTHER" id="PTHR33452">
    <property type="entry name" value="OXIDOREDUCTASE CATD-RELATED"/>
    <property type="match status" value="1"/>
</dbReference>
<accession>A0A1C3VPM2</accession>
<evidence type="ECO:0000256" key="4">
    <source>
        <dbReference type="ARBA" id="ARBA00022692"/>
    </source>
</evidence>
<comment type="subcellular location">
    <subcellularLocation>
        <location evidence="1">Cell membrane</location>
        <topology evidence="1">Multi-pass membrane protein</topology>
    </subcellularLocation>
</comment>
<dbReference type="OrthoDB" id="9808524at2"/>
<evidence type="ECO:0000256" key="3">
    <source>
        <dbReference type="ARBA" id="ARBA00022475"/>
    </source>
</evidence>
<dbReference type="InterPro" id="IPR032808">
    <property type="entry name" value="DoxX"/>
</dbReference>
<dbReference type="Proteomes" id="UP000186228">
    <property type="component" value="Unassembled WGS sequence"/>
</dbReference>
<protein>
    <submittedName>
        <fullName evidence="8">Putative oxidoreductase</fullName>
    </submittedName>
</protein>
<dbReference type="RefSeq" id="WP_075854930.1">
    <property type="nucleotide sequence ID" value="NZ_FMAC01000007.1"/>
</dbReference>
<keyword evidence="3" id="KW-1003">Cell membrane</keyword>
<evidence type="ECO:0000313" key="9">
    <source>
        <dbReference type="Proteomes" id="UP000186228"/>
    </source>
</evidence>
<dbReference type="EMBL" id="FMAC01000007">
    <property type="protein sequence ID" value="SCB29726.1"/>
    <property type="molecule type" value="Genomic_DNA"/>
</dbReference>
<evidence type="ECO:0000256" key="7">
    <source>
        <dbReference type="SAM" id="Phobius"/>
    </source>
</evidence>
<feature type="transmembrane region" description="Helical" evidence="7">
    <location>
        <begin position="7"/>
        <end position="24"/>
    </location>
</feature>
<dbReference type="InterPro" id="IPR051907">
    <property type="entry name" value="DoxX-like_oxidoreductase"/>
</dbReference>
<evidence type="ECO:0000256" key="2">
    <source>
        <dbReference type="ARBA" id="ARBA00006679"/>
    </source>
</evidence>
<name>A0A1C3VPM2_9HYPH</name>
<evidence type="ECO:0000313" key="8">
    <source>
        <dbReference type="EMBL" id="SCB29726.1"/>
    </source>
</evidence>
<feature type="transmembrane region" description="Helical" evidence="7">
    <location>
        <begin position="67"/>
        <end position="87"/>
    </location>
</feature>
<comment type="similarity">
    <text evidence="2">Belongs to the DoxX family.</text>
</comment>
<keyword evidence="4 7" id="KW-0812">Transmembrane</keyword>
<feature type="transmembrane region" description="Helical" evidence="7">
    <location>
        <begin position="36"/>
        <end position="55"/>
    </location>
</feature>
<dbReference type="GO" id="GO:0005886">
    <property type="term" value="C:plasma membrane"/>
    <property type="evidence" value="ECO:0007669"/>
    <property type="project" value="UniProtKB-SubCell"/>
</dbReference>
<evidence type="ECO:0000256" key="6">
    <source>
        <dbReference type="ARBA" id="ARBA00023136"/>
    </source>
</evidence>
<feature type="transmembrane region" description="Helical" evidence="7">
    <location>
        <begin position="102"/>
        <end position="123"/>
    </location>
</feature>
<dbReference type="PANTHER" id="PTHR33452:SF4">
    <property type="entry name" value="BLL4328 PROTEIN"/>
    <property type="match status" value="1"/>
</dbReference>
<dbReference type="AlphaFoldDB" id="A0A1C3VPM2"/>
<keyword evidence="5 7" id="KW-1133">Transmembrane helix</keyword>
<reference evidence="9" key="1">
    <citation type="submission" date="2016-08" db="EMBL/GenBank/DDBJ databases">
        <authorList>
            <person name="Varghese N."/>
            <person name="Submissions Spin"/>
        </authorList>
    </citation>
    <scope>NUCLEOTIDE SEQUENCE [LARGE SCALE GENOMIC DNA]</scope>
    <source>
        <strain evidence="9">CCBAU 57015</strain>
    </source>
</reference>
<keyword evidence="6 7" id="KW-0472">Membrane</keyword>
<keyword evidence="9" id="KW-1185">Reference proteome</keyword>
<dbReference type="Pfam" id="PF07681">
    <property type="entry name" value="DoxX"/>
    <property type="match status" value="1"/>
</dbReference>
<dbReference type="STRING" id="52131.GA0061100_107154"/>
<proteinExistence type="inferred from homology"/>
<organism evidence="8 9">
    <name type="scientific">Rhizobium hainanense</name>
    <dbReference type="NCBI Taxonomy" id="52131"/>
    <lineage>
        <taxon>Bacteria</taxon>
        <taxon>Pseudomonadati</taxon>
        <taxon>Pseudomonadota</taxon>
        <taxon>Alphaproteobacteria</taxon>
        <taxon>Hyphomicrobiales</taxon>
        <taxon>Rhizobiaceae</taxon>
        <taxon>Rhizobium/Agrobacterium group</taxon>
        <taxon>Rhizobium</taxon>
    </lineage>
</organism>
<gene>
    <name evidence="8" type="ORF">GA0061100_107154</name>
</gene>
<evidence type="ECO:0000256" key="5">
    <source>
        <dbReference type="ARBA" id="ARBA00022989"/>
    </source>
</evidence>
<sequence length="140" mass="15193">MLNTTKWTPHVLAIMRIVTALLFLEHATMKFFQFPAAIPGVTYPLPAIMLAAGAIEIVTGLLITVGLFTRIAAFIASGEMAAAYWMAHAPQGFWPALNMGEAAIMFCFIFLFIAFAGAGSWALDNVLRPSSKQISLTERA</sequence>
<evidence type="ECO:0000256" key="1">
    <source>
        <dbReference type="ARBA" id="ARBA00004651"/>
    </source>
</evidence>